<evidence type="ECO:0000313" key="1">
    <source>
        <dbReference type="EMBL" id="KAJ3555489.1"/>
    </source>
</evidence>
<dbReference type="Proteomes" id="UP001148662">
    <property type="component" value="Unassembled WGS sequence"/>
</dbReference>
<sequence>MLKTLNLPLQFISGNAVLITCCPKYCVVIDFTGMSSAGCVTVMDTLFQYSSNPFFDINDTSITVEELKVHTDTVSSHVATQGSLYTDKKNP</sequence>
<name>A0ACC1T815_9APHY</name>
<accession>A0ACC1T815</accession>
<organism evidence="1 2">
    <name type="scientific">Phlebia brevispora</name>
    <dbReference type="NCBI Taxonomy" id="194682"/>
    <lineage>
        <taxon>Eukaryota</taxon>
        <taxon>Fungi</taxon>
        <taxon>Dikarya</taxon>
        <taxon>Basidiomycota</taxon>
        <taxon>Agaricomycotina</taxon>
        <taxon>Agaricomycetes</taxon>
        <taxon>Polyporales</taxon>
        <taxon>Meruliaceae</taxon>
        <taxon>Phlebia</taxon>
    </lineage>
</organism>
<keyword evidence="2" id="KW-1185">Reference proteome</keyword>
<comment type="caution">
    <text evidence="1">The sequence shown here is derived from an EMBL/GenBank/DDBJ whole genome shotgun (WGS) entry which is preliminary data.</text>
</comment>
<evidence type="ECO:0000313" key="2">
    <source>
        <dbReference type="Proteomes" id="UP001148662"/>
    </source>
</evidence>
<proteinExistence type="predicted"/>
<dbReference type="EMBL" id="JANHOG010000327">
    <property type="protein sequence ID" value="KAJ3555489.1"/>
    <property type="molecule type" value="Genomic_DNA"/>
</dbReference>
<gene>
    <name evidence="1" type="ORF">NM688_g2551</name>
</gene>
<protein>
    <submittedName>
        <fullName evidence="1">Uncharacterized protein</fullName>
    </submittedName>
</protein>
<reference evidence="1" key="1">
    <citation type="submission" date="2022-07" db="EMBL/GenBank/DDBJ databases">
        <title>Genome Sequence of Phlebia brevispora.</title>
        <authorList>
            <person name="Buettner E."/>
        </authorList>
    </citation>
    <scope>NUCLEOTIDE SEQUENCE</scope>
    <source>
        <strain evidence="1">MPL23</strain>
    </source>
</reference>